<evidence type="ECO:0000256" key="12">
    <source>
        <dbReference type="SAM" id="MobiDB-lite"/>
    </source>
</evidence>
<dbReference type="PROSITE" id="PS50076">
    <property type="entry name" value="DNAJ_2"/>
    <property type="match status" value="1"/>
</dbReference>
<evidence type="ECO:0000313" key="16">
    <source>
        <dbReference type="Proteomes" id="UP000236546"/>
    </source>
</evidence>
<dbReference type="CDD" id="cd06257">
    <property type="entry name" value="DnaJ"/>
    <property type="match status" value="1"/>
</dbReference>
<gene>
    <name evidence="15" type="ORF">TGAMA5MH_05508</name>
</gene>
<dbReference type="InterPro" id="IPR001623">
    <property type="entry name" value="DnaJ_domain"/>
</dbReference>
<evidence type="ECO:0000256" key="11">
    <source>
        <dbReference type="ARBA" id="ARBA00023242"/>
    </source>
</evidence>
<evidence type="ECO:0000256" key="10">
    <source>
        <dbReference type="ARBA" id="ARBA00023004"/>
    </source>
</evidence>
<dbReference type="InterPro" id="IPR036671">
    <property type="entry name" value="DPH_MB_sf"/>
</dbReference>
<dbReference type="GO" id="GO:0017183">
    <property type="term" value="P:protein histidyl modification to diphthamide"/>
    <property type="evidence" value="ECO:0007669"/>
    <property type="project" value="UniProtKB-UniPathway"/>
</dbReference>
<evidence type="ECO:0000256" key="4">
    <source>
        <dbReference type="ARBA" id="ARBA00005156"/>
    </source>
</evidence>
<keyword evidence="9" id="KW-0862">Zinc</keyword>
<accession>A0A2K0TB67</accession>
<protein>
    <recommendedName>
        <fullName evidence="6">Diphthamide biosynthesis protein 4</fullName>
    </recommendedName>
</protein>
<dbReference type="GO" id="GO:0005634">
    <property type="term" value="C:nucleus"/>
    <property type="evidence" value="ECO:0007669"/>
    <property type="project" value="UniProtKB-SubCell"/>
</dbReference>
<dbReference type="PANTHER" id="PTHR21454:SF46">
    <property type="entry name" value="DIPHTHAMIDE BIOSYNTHESIS PROTEIN 4"/>
    <property type="match status" value="1"/>
</dbReference>
<dbReference type="UniPathway" id="UPA00559"/>
<dbReference type="InterPro" id="IPR036869">
    <property type="entry name" value="J_dom_sf"/>
</dbReference>
<keyword evidence="10" id="KW-0408">Iron</keyword>
<evidence type="ECO:0000259" key="13">
    <source>
        <dbReference type="PROSITE" id="PS50076"/>
    </source>
</evidence>
<evidence type="ECO:0000259" key="14">
    <source>
        <dbReference type="PROSITE" id="PS51074"/>
    </source>
</evidence>
<keyword evidence="11" id="KW-0539">Nucleus</keyword>
<comment type="function">
    <text evidence="1">Required for the first step of diphthamide biosynthesis, the transfer of 3-amino-3-carboxypropyl from S-adenosyl-L-methionine to a histidine residue. Diphthamide is a post-translational modification of histidine which occurs in elongation factor 2.</text>
</comment>
<feature type="region of interest" description="Disordered" evidence="12">
    <location>
        <begin position="41"/>
        <end position="65"/>
    </location>
</feature>
<dbReference type="OrthoDB" id="18529at2759"/>
<dbReference type="SUPFAM" id="SSF144217">
    <property type="entry name" value="CSL zinc finger"/>
    <property type="match status" value="1"/>
</dbReference>
<evidence type="ECO:0000256" key="5">
    <source>
        <dbReference type="ARBA" id="ARBA00006169"/>
    </source>
</evidence>
<dbReference type="GO" id="GO:0005737">
    <property type="term" value="C:cytoplasm"/>
    <property type="evidence" value="ECO:0007669"/>
    <property type="project" value="UniProtKB-SubCell"/>
</dbReference>
<comment type="pathway">
    <text evidence="4">Protein modification; peptidyl-diphthamide biosynthesis.</text>
</comment>
<dbReference type="Gene3D" id="3.10.660.10">
    <property type="entry name" value="DPH Zinc finger"/>
    <property type="match status" value="1"/>
</dbReference>
<dbReference type="EMBL" id="MTYH01000050">
    <property type="protein sequence ID" value="PNP42766.1"/>
    <property type="molecule type" value="Genomic_DNA"/>
</dbReference>
<organism evidence="15 16">
    <name type="scientific">Trichoderma gamsii</name>
    <dbReference type="NCBI Taxonomy" id="398673"/>
    <lineage>
        <taxon>Eukaryota</taxon>
        <taxon>Fungi</taxon>
        <taxon>Dikarya</taxon>
        <taxon>Ascomycota</taxon>
        <taxon>Pezizomycotina</taxon>
        <taxon>Sordariomycetes</taxon>
        <taxon>Hypocreomycetidae</taxon>
        <taxon>Hypocreales</taxon>
        <taxon>Hypocreaceae</taxon>
        <taxon>Trichoderma</taxon>
    </lineage>
</organism>
<dbReference type="SMART" id="SM00271">
    <property type="entry name" value="DnaJ"/>
    <property type="match status" value="1"/>
</dbReference>
<dbReference type="Proteomes" id="UP000236546">
    <property type="component" value="Unassembled WGS sequence"/>
</dbReference>
<keyword evidence="8" id="KW-0479">Metal-binding</keyword>
<dbReference type="InterPro" id="IPR044248">
    <property type="entry name" value="DPH3/4-like"/>
</dbReference>
<evidence type="ECO:0000256" key="1">
    <source>
        <dbReference type="ARBA" id="ARBA00003474"/>
    </source>
</evidence>
<evidence type="ECO:0000256" key="3">
    <source>
        <dbReference type="ARBA" id="ARBA00004496"/>
    </source>
</evidence>
<evidence type="ECO:0000256" key="2">
    <source>
        <dbReference type="ARBA" id="ARBA00004123"/>
    </source>
</evidence>
<dbReference type="Gene3D" id="1.10.287.110">
    <property type="entry name" value="DnaJ domain"/>
    <property type="match status" value="1"/>
</dbReference>
<evidence type="ECO:0000256" key="8">
    <source>
        <dbReference type="ARBA" id="ARBA00022723"/>
    </source>
</evidence>
<evidence type="ECO:0000256" key="6">
    <source>
        <dbReference type="ARBA" id="ARBA00021797"/>
    </source>
</evidence>
<keyword evidence="7" id="KW-0963">Cytoplasm</keyword>
<reference evidence="15 16" key="1">
    <citation type="submission" date="2017-02" db="EMBL/GenBank/DDBJ databases">
        <title>Genomes of Trichoderma spp. with biocontrol activity.</title>
        <authorList>
            <person name="Gardiner D."/>
            <person name="Kazan K."/>
            <person name="Vos C."/>
            <person name="Harvey P."/>
        </authorList>
    </citation>
    <scope>NUCLEOTIDE SEQUENCE [LARGE SCALE GENOMIC DNA]</scope>
    <source>
        <strain evidence="15 16">A5MH</strain>
    </source>
</reference>
<dbReference type="Pfam" id="PF00226">
    <property type="entry name" value="DnaJ"/>
    <property type="match status" value="1"/>
</dbReference>
<feature type="domain" description="DPH-type MB" evidence="14">
    <location>
        <begin position="111"/>
        <end position="173"/>
    </location>
</feature>
<dbReference type="SUPFAM" id="SSF46565">
    <property type="entry name" value="Chaperone J-domain"/>
    <property type="match status" value="1"/>
</dbReference>
<name>A0A2K0TB67_9HYPO</name>
<comment type="subcellular location">
    <subcellularLocation>
        <location evidence="3">Cytoplasm</location>
    </subcellularLocation>
    <subcellularLocation>
        <location evidence="2">Nucleus</location>
    </subcellularLocation>
</comment>
<evidence type="ECO:0000256" key="9">
    <source>
        <dbReference type="ARBA" id="ARBA00022833"/>
    </source>
</evidence>
<dbReference type="Pfam" id="PF05207">
    <property type="entry name" value="Zn_ribbon_CSL"/>
    <property type="match status" value="1"/>
</dbReference>
<evidence type="ECO:0000256" key="7">
    <source>
        <dbReference type="ARBA" id="ARBA00022490"/>
    </source>
</evidence>
<dbReference type="AlphaFoldDB" id="A0A2K0TB67"/>
<comment type="similarity">
    <text evidence="5">Belongs to the DPH4 family.</text>
</comment>
<proteinExistence type="inferred from homology"/>
<comment type="caution">
    <text evidence="15">The sequence shown here is derived from an EMBL/GenBank/DDBJ whole genome shotgun (WGS) entry which is preliminary data.</text>
</comment>
<feature type="compositionally biased region" description="Low complexity" evidence="12">
    <location>
        <begin position="47"/>
        <end position="65"/>
    </location>
</feature>
<evidence type="ECO:0000313" key="15">
    <source>
        <dbReference type="EMBL" id="PNP42766.1"/>
    </source>
</evidence>
<dbReference type="PANTHER" id="PTHR21454">
    <property type="entry name" value="DPH3 HOMOLOG-RELATED"/>
    <property type="match status" value="1"/>
</dbReference>
<feature type="domain" description="J" evidence="13">
    <location>
        <begin position="7"/>
        <end position="94"/>
    </location>
</feature>
<sequence length="178" mass="19644">MALTSPSHYDVLGLTPTILSSQPDPSTLLKQAYRRALLRHHPDKAASSSTSSTSASLPSHSRSSNSQLYTVDQITQAFTILSSPHQRSTYDAGLRLSRANAGESQAPFQTGIENVDLDDLPFDEEGERWYRSCRCGNNHGYAFQESDLEEVEHEGVLMVGCQDCSLWLKVHFAVVEDA</sequence>
<dbReference type="GO" id="GO:0046872">
    <property type="term" value="F:metal ion binding"/>
    <property type="evidence" value="ECO:0007669"/>
    <property type="project" value="UniProtKB-KW"/>
</dbReference>
<dbReference type="PROSITE" id="PS51074">
    <property type="entry name" value="DPH_MB"/>
    <property type="match status" value="1"/>
</dbReference>
<dbReference type="InterPro" id="IPR007872">
    <property type="entry name" value="DPH_MB_dom"/>
</dbReference>